<dbReference type="PANTHER" id="PTHR47561:SF1">
    <property type="entry name" value="POLYSACCHARIDE DEACETYLASE FAMILY PROTEIN (AFU_ORTHOLOGUE AFUA_6G05030)"/>
    <property type="match status" value="1"/>
</dbReference>
<accession>A0A3N1CXP7</accession>
<dbReference type="CDD" id="cd10938">
    <property type="entry name" value="CE4_HpPgdA_like"/>
    <property type="match status" value="1"/>
</dbReference>
<proteinExistence type="predicted"/>
<dbReference type="InterPro" id="IPR002509">
    <property type="entry name" value="NODB_dom"/>
</dbReference>
<name>A0A3N1CXP7_9ACTN</name>
<dbReference type="GO" id="GO:0005975">
    <property type="term" value="P:carbohydrate metabolic process"/>
    <property type="evidence" value="ECO:0007669"/>
    <property type="project" value="InterPro"/>
</dbReference>
<protein>
    <submittedName>
        <fullName evidence="2">Polysaccharide deacetylase</fullName>
    </submittedName>
</protein>
<dbReference type="PROSITE" id="PS51677">
    <property type="entry name" value="NODB"/>
    <property type="match status" value="1"/>
</dbReference>
<dbReference type="SUPFAM" id="SSF88713">
    <property type="entry name" value="Glycoside hydrolase/deacetylase"/>
    <property type="match status" value="1"/>
</dbReference>
<dbReference type="EMBL" id="RJKE01000001">
    <property type="protein sequence ID" value="ROO86069.1"/>
    <property type="molecule type" value="Genomic_DNA"/>
</dbReference>
<feature type="domain" description="NodB homology" evidence="1">
    <location>
        <begin position="39"/>
        <end position="229"/>
    </location>
</feature>
<dbReference type="RefSeq" id="WP_123665506.1">
    <property type="nucleotide sequence ID" value="NZ_RJKE01000001.1"/>
</dbReference>
<evidence type="ECO:0000313" key="3">
    <source>
        <dbReference type="Proteomes" id="UP000272400"/>
    </source>
</evidence>
<keyword evidence="3" id="KW-1185">Reference proteome</keyword>
<sequence>MIDNPPPWPGGARCAAAVTFDVDAESSLFAALPDTAHRRVSALSYFGYDQIAVPRITREYRRLGIEQTFFVPAWCMERYPAVLESILDGGHEIGLHGYIHELSYEHSSIEQERDWLGRSLELAERLTGKRPSGWRAPTYGFSEHTARVLAEAGFRYDSSLMGDDVPYLLDTPAGSIVELPVDWANDDWPQYVQSFEFDYYATTRAPDRAMEVFRAEVDAARAYGGLWIGVWHPAVTGRPARFTRVVALLEELLSAGDVWVATLDEIARHVEGLIARGEWTPRSQRMPPYPGPVPAALDVTGH</sequence>
<gene>
    <name evidence="2" type="ORF">EDD29_3630</name>
</gene>
<dbReference type="PANTHER" id="PTHR47561">
    <property type="entry name" value="POLYSACCHARIDE DEACETYLASE FAMILY PROTEIN (AFU_ORTHOLOGUE AFUA_6G05030)"/>
    <property type="match status" value="1"/>
</dbReference>
<dbReference type="Gene3D" id="3.20.20.370">
    <property type="entry name" value="Glycoside hydrolase/deacetylase"/>
    <property type="match status" value="1"/>
</dbReference>
<dbReference type="GO" id="GO:0016810">
    <property type="term" value="F:hydrolase activity, acting on carbon-nitrogen (but not peptide) bonds"/>
    <property type="evidence" value="ECO:0007669"/>
    <property type="project" value="InterPro"/>
</dbReference>
<dbReference type="InterPro" id="IPR037950">
    <property type="entry name" value="PgdA-like"/>
</dbReference>
<dbReference type="OrthoDB" id="9784220at2"/>
<evidence type="ECO:0000313" key="2">
    <source>
        <dbReference type="EMBL" id="ROO86069.1"/>
    </source>
</evidence>
<dbReference type="Proteomes" id="UP000272400">
    <property type="component" value="Unassembled WGS sequence"/>
</dbReference>
<organism evidence="2 3">
    <name type="scientific">Actinocorallia herbida</name>
    <dbReference type="NCBI Taxonomy" id="58109"/>
    <lineage>
        <taxon>Bacteria</taxon>
        <taxon>Bacillati</taxon>
        <taxon>Actinomycetota</taxon>
        <taxon>Actinomycetes</taxon>
        <taxon>Streptosporangiales</taxon>
        <taxon>Thermomonosporaceae</taxon>
        <taxon>Actinocorallia</taxon>
    </lineage>
</organism>
<evidence type="ECO:0000259" key="1">
    <source>
        <dbReference type="PROSITE" id="PS51677"/>
    </source>
</evidence>
<dbReference type="Pfam" id="PF01522">
    <property type="entry name" value="Polysacc_deac_1"/>
    <property type="match status" value="1"/>
</dbReference>
<dbReference type="InterPro" id="IPR011330">
    <property type="entry name" value="Glyco_hydro/deAcase_b/a-brl"/>
</dbReference>
<reference evidence="2 3" key="1">
    <citation type="submission" date="2018-11" db="EMBL/GenBank/DDBJ databases">
        <title>Sequencing the genomes of 1000 actinobacteria strains.</title>
        <authorList>
            <person name="Klenk H.-P."/>
        </authorList>
    </citation>
    <scope>NUCLEOTIDE SEQUENCE [LARGE SCALE GENOMIC DNA]</scope>
    <source>
        <strain evidence="2 3">DSM 44254</strain>
    </source>
</reference>
<dbReference type="AlphaFoldDB" id="A0A3N1CXP7"/>
<comment type="caution">
    <text evidence="2">The sequence shown here is derived from an EMBL/GenBank/DDBJ whole genome shotgun (WGS) entry which is preliminary data.</text>
</comment>